<evidence type="ECO:0000313" key="2">
    <source>
        <dbReference type="EMBL" id="RZC37565.1"/>
    </source>
</evidence>
<proteinExistence type="predicted"/>
<organism evidence="2 3">
    <name type="scientific">Asbolus verrucosus</name>
    <name type="common">Desert ironclad beetle</name>
    <dbReference type="NCBI Taxonomy" id="1661398"/>
    <lineage>
        <taxon>Eukaryota</taxon>
        <taxon>Metazoa</taxon>
        <taxon>Ecdysozoa</taxon>
        <taxon>Arthropoda</taxon>
        <taxon>Hexapoda</taxon>
        <taxon>Insecta</taxon>
        <taxon>Pterygota</taxon>
        <taxon>Neoptera</taxon>
        <taxon>Endopterygota</taxon>
        <taxon>Coleoptera</taxon>
        <taxon>Polyphaga</taxon>
        <taxon>Cucujiformia</taxon>
        <taxon>Tenebrionidae</taxon>
        <taxon>Pimeliinae</taxon>
        <taxon>Asbolus</taxon>
    </lineage>
</organism>
<evidence type="ECO:0000259" key="1">
    <source>
        <dbReference type="SMART" id="SM00355"/>
    </source>
</evidence>
<dbReference type="SMART" id="SM00355">
    <property type="entry name" value="ZnF_C2H2"/>
    <property type="match status" value="2"/>
</dbReference>
<dbReference type="Pfam" id="PF13909">
    <property type="entry name" value="zf-H2C2_5"/>
    <property type="match status" value="1"/>
</dbReference>
<dbReference type="SUPFAM" id="SSF57667">
    <property type="entry name" value="beta-beta-alpha zinc fingers"/>
    <property type="match status" value="1"/>
</dbReference>
<dbReference type="Proteomes" id="UP000292052">
    <property type="component" value="Unassembled WGS sequence"/>
</dbReference>
<evidence type="ECO:0000313" key="3">
    <source>
        <dbReference type="Proteomes" id="UP000292052"/>
    </source>
</evidence>
<dbReference type="InterPro" id="IPR013087">
    <property type="entry name" value="Znf_C2H2_type"/>
</dbReference>
<protein>
    <recommendedName>
        <fullName evidence="1">C2H2-type domain-containing protein</fullName>
    </recommendedName>
</protein>
<name>A0A482VXP5_ASBVE</name>
<keyword evidence="3" id="KW-1185">Reference proteome</keyword>
<dbReference type="AlphaFoldDB" id="A0A482VXP5"/>
<dbReference type="EMBL" id="QDEB01051573">
    <property type="protein sequence ID" value="RZC37565.1"/>
    <property type="molecule type" value="Genomic_DNA"/>
</dbReference>
<accession>A0A482VXP5</accession>
<reference evidence="2 3" key="1">
    <citation type="submission" date="2017-03" db="EMBL/GenBank/DDBJ databases">
        <title>Genome of the blue death feigning beetle - Asbolus verrucosus.</title>
        <authorList>
            <person name="Rider S.D."/>
        </authorList>
    </citation>
    <scope>NUCLEOTIDE SEQUENCE [LARGE SCALE GENOMIC DNA]</scope>
    <source>
        <strain evidence="2">Butters</strain>
        <tissue evidence="2">Head and leg muscle</tissue>
    </source>
</reference>
<dbReference type="FunFam" id="3.30.160.60:FF:002203">
    <property type="entry name" value="Zinc finger protein 142-like Protein"/>
    <property type="match status" value="1"/>
</dbReference>
<gene>
    <name evidence="2" type="ORF">BDFB_013925</name>
</gene>
<feature type="domain" description="C2H2-type" evidence="1">
    <location>
        <begin position="37"/>
        <end position="62"/>
    </location>
</feature>
<dbReference type="Gene3D" id="3.30.160.60">
    <property type="entry name" value="Classic Zinc Finger"/>
    <property type="match status" value="1"/>
</dbReference>
<feature type="domain" description="C2H2-type" evidence="1">
    <location>
        <begin position="5"/>
        <end position="28"/>
    </location>
</feature>
<sequence>MIKWFQCEYCPYKTKWNYVLKNHTLLKHTNPENVKWSQCEDCSYRTIWKHHLQRHILNTKQHENCIYKIT</sequence>
<dbReference type="OrthoDB" id="3561125at2759"/>
<dbReference type="InterPro" id="IPR036236">
    <property type="entry name" value="Znf_C2H2_sf"/>
</dbReference>
<comment type="caution">
    <text evidence="2">The sequence shown here is derived from an EMBL/GenBank/DDBJ whole genome shotgun (WGS) entry which is preliminary data.</text>
</comment>